<proteinExistence type="predicted"/>
<feature type="transmembrane region" description="Helical" evidence="5">
    <location>
        <begin position="12"/>
        <end position="31"/>
    </location>
</feature>
<evidence type="ECO:0000313" key="7">
    <source>
        <dbReference type="Proteomes" id="UP001230005"/>
    </source>
</evidence>
<dbReference type="Proteomes" id="UP001230005">
    <property type="component" value="Unassembled WGS sequence"/>
</dbReference>
<evidence type="ECO:0000313" key="6">
    <source>
        <dbReference type="EMBL" id="MDQ0255657.1"/>
    </source>
</evidence>
<evidence type="ECO:0000256" key="2">
    <source>
        <dbReference type="ARBA" id="ARBA00022692"/>
    </source>
</evidence>
<dbReference type="EMBL" id="JAUSUG010000012">
    <property type="protein sequence ID" value="MDQ0255657.1"/>
    <property type="molecule type" value="Genomic_DNA"/>
</dbReference>
<keyword evidence="2 5" id="KW-0812">Transmembrane</keyword>
<organism evidence="6 7">
    <name type="scientific">Evansella vedderi</name>
    <dbReference type="NCBI Taxonomy" id="38282"/>
    <lineage>
        <taxon>Bacteria</taxon>
        <taxon>Bacillati</taxon>
        <taxon>Bacillota</taxon>
        <taxon>Bacilli</taxon>
        <taxon>Bacillales</taxon>
        <taxon>Bacillaceae</taxon>
        <taxon>Evansella</taxon>
    </lineage>
</organism>
<gene>
    <name evidence="6" type="ORF">J2S74_003039</name>
</gene>
<dbReference type="InterPro" id="IPR019109">
    <property type="entry name" value="MamF_MmsF"/>
</dbReference>
<evidence type="ECO:0000256" key="4">
    <source>
        <dbReference type="ARBA" id="ARBA00023136"/>
    </source>
</evidence>
<evidence type="ECO:0000256" key="5">
    <source>
        <dbReference type="SAM" id="Phobius"/>
    </source>
</evidence>
<evidence type="ECO:0000256" key="3">
    <source>
        <dbReference type="ARBA" id="ARBA00022989"/>
    </source>
</evidence>
<name>A0ABT9ZY55_9BACI</name>
<protein>
    <submittedName>
        <fullName evidence="6">Tic20 family protein</fullName>
    </submittedName>
</protein>
<keyword evidence="7" id="KW-1185">Reference proteome</keyword>
<keyword evidence="4 5" id="KW-0472">Membrane</keyword>
<sequence>MSEKDERILAMLIYIISFFTVFFGPLIIWLIKKNDSTFIDHHGREYLNFLISVTVYGFISSILVLLIIGVFLLLFIAVGTFLLTIIAAIKAYEGEYYRFPFIFRIL</sequence>
<dbReference type="RefSeq" id="WP_307326706.1">
    <property type="nucleotide sequence ID" value="NZ_JAUSUG010000012.1"/>
</dbReference>
<feature type="transmembrane region" description="Helical" evidence="5">
    <location>
        <begin position="56"/>
        <end position="89"/>
    </location>
</feature>
<accession>A0ABT9ZY55</accession>
<reference evidence="6 7" key="1">
    <citation type="submission" date="2023-07" db="EMBL/GenBank/DDBJ databases">
        <title>Genomic Encyclopedia of Type Strains, Phase IV (KMG-IV): sequencing the most valuable type-strain genomes for metagenomic binning, comparative biology and taxonomic classification.</title>
        <authorList>
            <person name="Goeker M."/>
        </authorList>
    </citation>
    <scope>NUCLEOTIDE SEQUENCE [LARGE SCALE GENOMIC DNA]</scope>
    <source>
        <strain evidence="6 7">DSM 9768</strain>
    </source>
</reference>
<keyword evidence="3 5" id="KW-1133">Transmembrane helix</keyword>
<comment type="caution">
    <text evidence="6">The sequence shown here is derived from an EMBL/GenBank/DDBJ whole genome shotgun (WGS) entry which is preliminary data.</text>
</comment>
<dbReference type="Pfam" id="PF09685">
    <property type="entry name" value="MamF_MmsF"/>
    <property type="match status" value="1"/>
</dbReference>
<evidence type="ECO:0000256" key="1">
    <source>
        <dbReference type="ARBA" id="ARBA00004141"/>
    </source>
</evidence>
<comment type="subcellular location">
    <subcellularLocation>
        <location evidence="1">Membrane</location>
        <topology evidence="1">Multi-pass membrane protein</topology>
    </subcellularLocation>
</comment>